<accession>A0A7S3V4R8</accession>
<proteinExistence type="predicted"/>
<name>A0A7S3V4R8_9STRA</name>
<feature type="domain" description="NAD(P)-binding" evidence="1">
    <location>
        <begin position="10"/>
        <end position="224"/>
    </location>
</feature>
<evidence type="ECO:0000313" key="2">
    <source>
        <dbReference type="EMBL" id="CAE0456891.1"/>
    </source>
</evidence>
<organism evidence="2">
    <name type="scientific">Chaetoceros debilis</name>
    <dbReference type="NCBI Taxonomy" id="122233"/>
    <lineage>
        <taxon>Eukaryota</taxon>
        <taxon>Sar</taxon>
        <taxon>Stramenopiles</taxon>
        <taxon>Ochrophyta</taxon>
        <taxon>Bacillariophyta</taxon>
        <taxon>Coscinodiscophyceae</taxon>
        <taxon>Chaetocerotophycidae</taxon>
        <taxon>Chaetocerotales</taxon>
        <taxon>Chaetocerotaceae</taxon>
        <taxon>Chaetoceros</taxon>
    </lineage>
</organism>
<dbReference type="PANTHER" id="PTHR15020:SF11">
    <property type="entry name" value="OS06G0360300 PROTEIN"/>
    <property type="match status" value="1"/>
</dbReference>
<dbReference type="EMBL" id="HBIO01002441">
    <property type="protein sequence ID" value="CAE0456891.1"/>
    <property type="molecule type" value="Transcribed_RNA"/>
</dbReference>
<dbReference type="InterPro" id="IPR036291">
    <property type="entry name" value="NAD(P)-bd_dom_sf"/>
</dbReference>
<gene>
    <name evidence="2" type="ORF">CDEB00056_LOCUS1732</name>
</gene>
<protein>
    <recommendedName>
        <fullName evidence="1">NAD(P)-binding domain-containing protein</fullName>
    </recommendedName>
</protein>
<dbReference type="Gene3D" id="3.40.50.720">
    <property type="entry name" value="NAD(P)-binding Rossmann-like Domain"/>
    <property type="match status" value="1"/>
</dbReference>
<dbReference type="Pfam" id="PF13460">
    <property type="entry name" value="NAD_binding_10"/>
    <property type="match status" value="1"/>
</dbReference>
<reference evidence="2" key="1">
    <citation type="submission" date="2021-01" db="EMBL/GenBank/DDBJ databases">
        <authorList>
            <person name="Corre E."/>
            <person name="Pelletier E."/>
            <person name="Niang G."/>
            <person name="Scheremetjew M."/>
            <person name="Finn R."/>
            <person name="Kale V."/>
            <person name="Holt S."/>
            <person name="Cochrane G."/>
            <person name="Meng A."/>
            <person name="Brown T."/>
            <person name="Cohen L."/>
        </authorList>
    </citation>
    <scope>NUCLEOTIDE SEQUENCE</scope>
    <source>
        <strain evidence="2">MM31A-1</strain>
    </source>
</reference>
<evidence type="ECO:0000259" key="1">
    <source>
        <dbReference type="Pfam" id="PF13460"/>
    </source>
</evidence>
<dbReference type="InterPro" id="IPR016040">
    <property type="entry name" value="NAD(P)-bd_dom"/>
</dbReference>
<dbReference type="SUPFAM" id="SSF51735">
    <property type="entry name" value="NAD(P)-binding Rossmann-fold domains"/>
    <property type="match status" value="1"/>
</dbReference>
<dbReference type="AlphaFoldDB" id="A0A7S3V4R8"/>
<dbReference type="PANTHER" id="PTHR15020">
    <property type="entry name" value="FLAVIN REDUCTASE-RELATED"/>
    <property type="match status" value="1"/>
</dbReference>
<sequence>MKITRTLILGASGSTGSKLVEQLLLRNENNHVRAIVRSKEWFYQSVAASDRLEVIEASLLDMNPEEFKEAVKDCDAVCSCLGHNLSMKGIYGQPRRLVVDAIERVCKTIKVIGPSTPVKVILMGSDGVANPDGKDNKRALIERIIIGCVRVCVPPHRDNEAAADFLYGIIGMQDPMIEWVVVRPTDLIDGEVSSYDTFDKPTRGLFGDGNATRANVAHFMNELVVNGETWEKWRSKMPFLLNTE</sequence>